<dbReference type="GO" id="GO:0004252">
    <property type="term" value="F:serine-type endopeptidase activity"/>
    <property type="evidence" value="ECO:0007669"/>
    <property type="project" value="InterPro"/>
</dbReference>
<name>A0AA36FNV7_9BILA</name>
<keyword evidence="2" id="KW-0378">Hydrolase</keyword>
<dbReference type="Gene3D" id="2.40.10.10">
    <property type="entry name" value="Trypsin-like serine proteases"/>
    <property type="match status" value="2"/>
</dbReference>
<evidence type="ECO:0000256" key="2">
    <source>
        <dbReference type="RuleBase" id="RU363034"/>
    </source>
</evidence>
<dbReference type="Proteomes" id="UP001177023">
    <property type="component" value="Unassembled WGS sequence"/>
</dbReference>
<evidence type="ECO:0000256" key="1">
    <source>
        <dbReference type="ARBA" id="ARBA00023157"/>
    </source>
</evidence>
<dbReference type="InterPro" id="IPR001314">
    <property type="entry name" value="Peptidase_S1A"/>
</dbReference>
<dbReference type="EMBL" id="CATQJA010000228">
    <property type="protein sequence ID" value="CAJ0558307.1"/>
    <property type="molecule type" value="Genomic_DNA"/>
</dbReference>
<dbReference type="GO" id="GO:0008289">
    <property type="term" value="F:lipid binding"/>
    <property type="evidence" value="ECO:0007669"/>
    <property type="project" value="InterPro"/>
</dbReference>
<dbReference type="SUPFAM" id="SSF55394">
    <property type="entry name" value="Bactericidal permeability-increasing protein, BPI"/>
    <property type="match status" value="1"/>
</dbReference>
<feature type="non-terminal residue" evidence="4">
    <location>
        <position position="1"/>
    </location>
</feature>
<evidence type="ECO:0000313" key="5">
    <source>
        <dbReference type="Proteomes" id="UP001177023"/>
    </source>
</evidence>
<keyword evidence="1" id="KW-1015">Disulfide bond</keyword>
<dbReference type="PROSITE" id="PS50240">
    <property type="entry name" value="TRYPSIN_DOM"/>
    <property type="match status" value="1"/>
</dbReference>
<proteinExistence type="predicted"/>
<dbReference type="InterPro" id="IPR009003">
    <property type="entry name" value="Peptidase_S1_PA"/>
</dbReference>
<evidence type="ECO:0000259" key="3">
    <source>
        <dbReference type="PROSITE" id="PS50240"/>
    </source>
</evidence>
<gene>
    <name evidence="4" type="ORF">MSPICULIGERA_LOCUS939</name>
</gene>
<dbReference type="Pfam" id="PF02886">
    <property type="entry name" value="LBP_BPI_CETP_C"/>
    <property type="match status" value="1"/>
</dbReference>
<dbReference type="PRINTS" id="PR00722">
    <property type="entry name" value="CHYMOTRYPSIN"/>
</dbReference>
<organism evidence="4 5">
    <name type="scientific">Mesorhabditis spiculigera</name>
    <dbReference type="NCBI Taxonomy" id="96644"/>
    <lineage>
        <taxon>Eukaryota</taxon>
        <taxon>Metazoa</taxon>
        <taxon>Ecdysozoa</taxon>
        <taxon>Nematoda</taxon>
        <taxon>Chromadorea</taxon>
        <taxon>Rhabditida</taxon>
        <taxon>Rhabditina</taxon>
        <taxon>Rhabditomorpha</taxon>
        <taxon>Rhabditoidea</taxon>
        <taxon>Rhabditidae</taxon>
        <taxon>Mesorhabditinae</taxon>
        <taxon>Mesorhabditis</taxon>
    </lineage>
</organism>
<evidence type="ECO:0000313" key="4">
    <source>
        <dbReference type="EMBL" id="CAJ0558307.1"/>
    </source>
</evidence>
<reference evidence="4" key="1">
    <citation type="submission" date="2023-06" db="EMBL/GenBank/DDBJ databases">
        <authorList>
            <person name="Delattre M."/>
        </authorList>
    </citation>
    <scope>NUCLEOTIDE SEQUENCE</scope>
    <source>
        <strain evidence="4">AF72</strain>
    </source>
</reference>
<dbReference type="InterPro" id="IPR051333">
    <property type="entry name" value="CLIP_Serine_Protease"/>
</dbReference>
<keyword evidence="2" id="KW-0720">Serine protease</keyword>
<sequence length="378" mass="42213">MRAVPWTALFCLCGRPSEQGRWRHPTTHRRISFLGTLQSYKHFCGASIIDEEWILTAAHCMEGEKIENLFIAVGTNGSDRSHTSQAREVRKVSLRKNLLLEDGAEMKSAGWGAYEPDAKPDRHLRPILLLGYTGKLVTGPKCPESENTYEICFDGKTDMQGHCVGDSGSPIAYYDIPLQNYVQVTLVSASTGPDCRPETTMTKGPDLTNYCDWFQKYVDLHIRAKGAPKLKLNQGFGKVQGSLAVDIYIHPMAETREILATLDVQTESKMVILLNGTLLSGYVTGTMAEFNQTHSIIGDLLPEQKESFKKLFLGVIELVLNGLFRQGFPIPIFKEAALALSPNSTIQTMPDFLRVDANFMHHENHSQTVLMTDDNELF</sequence>
<dbReference type="Gene3D" id="3.15.20.10">
    <property type="entry name" value="Bactericidal permeability-increasing protein, domain 2"/>
    <property type="match status" value="1"/>
</dbReference>
<dbReference type="SUPFAM" id="SSF50494">
    <property type="entry name" value="Trypsin-like serine proteases"/>
    <property type="match status" value="1"/>
</dbReference>
<dbReference type="InterPro" id="IPR018114">
    <property type="entry name" value="TRYPSIN_HIS"/>
</dbReference>
<dbReference type="InterPro" id="IPR001254">
    <property type="entry name" value="Trypsin_dom"/>
</dbReference>
<dbReference type="Pfam" id="PF00089">
    <property type="entry name" value="Trypsin"/>
    <property type="match status" value="1"/>
</dbReference>
<dbReference type="InterPro" id="IPR001124">
    <property type="entry name" value="Lipid-bd_serum_glycop_C"/>
</dbReference>
<keyword evidence="5" id="KW-1185">Reference proteome</keyword>
<dbReference type="PANTHER" id="PTHR24260:SF136">
    <property type="entry name" value="GH08193P-RELATED"/>
    <property type="match status" value="1"/>
</dbReference>
<dbReference type="InterPro" id="IPR033116">
    <property type="entry name" value="TRYPSIN_SER"/>
</dbReference>
<dbReference type="PROSITE" id="PS00134">
    <property type="entry name" value="TRYPSIN_HIS"/>
    <property type="match status" value="1"/>
</dbReference>
<dbReference type="InterPro" id="IPR017943">
    <property type="entry name" value="Bactericidal_perm-incr_a/b_dom"/>
</dbReference>
<comment type="caution">
    <text evidence="4">The sequence shown here is derived from an EMBL/GenBank/DDBJ whole genome shotgun (WGS) entry which is preliminary data.</text>
</comment>
<keyword evidence="2" id="KW-0645">Protease</keyword>
<dbReference type="PANTHER" id="PTHR24260">
    <property type="match status" value="1"/>
</dbReference>
<dbReference type="GO" id="GO:0006508">
    <property type="term" value="P:proteolysis"/>
    <property type="evidence" value="ECO:0007669"/>
    <property type="project" value="UniProtKB-KW"/>
</dbReference>
<dbReference type="AlphaFoldDB" id="A0AA36FNV7"/>
<dbReference type="SMART" id="SM00020">
    <property type="entry name" value="Tryp_SPc"/>
    <property type="match status" value="1"/>
</dbReference>
<accession>A0AA36FNV7</accession>
<protein>
    <recommendedName>
        <fullName evidence="3">Peptidase S1 domain-containing protein</fullName>
    </recommendedName>
</protein>
<feature type="domain" description="Peptidase S1" evidence="3">
    <location>
        <begin position="1"/>
        <end position="219"/>
    </location>
</feature>
<dbReference type="PROSITE" id="PS00135">
    <property type="entry name" value="TRYPSIN_SER"/>
    <property type="match status" value="1"/>
</dbReference>
<dbReference type="InterPro" id="IPR043504">
    <property type="entry name" value="Peptidase_S1_PA_chymotrypsin"/>
</dbReference>